<dbReference type="SUPFAM" id="SSF56219">
    <property type="entry name" value="DNase I-like"/>
    <property type="match status" value="1"/>
</dbReference>
<accession>A0A813IDB7</accession>
<gene>
    <name evidence="1" type="ORF">PGLA2088_LOCUS7245</name>
</gene>
<dbReference type="AlphaFoldDB" id="A0A813IDB7"/>
<evidence type="ECO:0000313" key="1">
    <source>
        <dbReference type="EMBL" id="CAE8649230.1"/>
    </source>
</evidence>
<feature type="non-terminal residue" evidence="1">
    <location>
        <position position="1"/>
    </location>
</feature>
<organism evidence="1 2">
    <name type="scientific">Polarella glacialis</name>
    <name type="common">Dinoflagellate</name>
    <dbReference type="NCBI Taxonomy" id="89957"/>
    <lineage>
        <taxon>Eukaryota</taxon>
        <taxon>Sar</taxon>
        <taxon>Alveolata</taxon>
        <taxon>Dinophyceae</taxon>
        <taxon>Suessiales</taxon>
        <taxon>Suessiaceae</taxon>
        <taxon>Polarella</taxon>
    </lineage>
</organism>
<comment type="caution">
    <text evidence="1">The sequence shown here is derived from an EMBL/GenBank/DDBJ whole genome shotgun (WGS) entry which is preliminary data.</text>
</comment>
<sequence length="461" mass="50229">AHAICLAYRKAAWSLLERGEQDVADDLPTKYYGTRGTQWMRLAHKKTNRTVFFVNHHGPLSVNSGGLCGGEATANNLLHLMGTKAQAGDVLILVGDFNANGASTTIQSLWKHLVHVYNGDSFGGVDNIFSNVKKSQVFRGYSALQHWHMGAVTTMPSAPCCKLAQELQHLQSQLPVQSLASLWAICLAAGSLVMLGKTSGVAGAVCLRIVRDRSECRLLGGSILARTSQALVAAGGNHDGRERASKRPLFDLSGLDKPAKPIETEPVQKHQLSERAAQWQLHKDVPPYMIDRITMPSWQTWSKCDFACLGLRPHLMLKLVRKPEPDGEGPHAFSDLFATVVVENPEAFPWLAAQSNVRRGGADEDDAPMNFGDDGAGDEDYDGSGLPAHLDVDPQELFLGPDDKVVPGCDGEDFGHVEDDNGYMPDLDFDLTDKPETAVGIDIGYSRNSKFVDVKLVKKHL</sequence>
<reference evidence="1" key="1">
    <citation type="submission" date="2021-02" db="EMBL/GenBank/DDBJ databases">
        <authorList>
            <person name="Dougan E. K."/>
            <person name="Rhodes N."/>
            <person name="Thang M."/>
            <person name="Chan C."/>
        </authorList>
    </citation>
    <scope>NUCLEOTIDE SEQUENCE</scope>
</reference>
<dbReference type="Proteomes" id="UP000626109">
    <property type="component" value="Unassembled WGS sequence"/>
</dbReference>
<evidence type="ECO:0008006" key="3">
    <source>
        <dbReference type="Google" id="ProtNLM"/>
    </source>
</evidence>
<evidence type="ECO:0000313" key="2">
    <source>
        <dbReference type="Proteomes" id="UP000626109"/>
    </source>
</evidence>
<name>A0A813IDB7_POLGL</name>
<proteinExistence type="predicted"/>
<protein>
    <recommendedName>
        <fullName evidence="3">Endonuclease/exonuclease/phosphatase domain-containing protein</fullName>
    </recommendedName>
</protein>
<dbReference type="Gene3D" id="3.60.10.10">
    <property type="entry name" value="Endonuclease/exonuclease/phosphatase"/>
    <property type="match status" value="1"/>
</dbReference>
<dbReference type="EMBL" id="CAJNNW010007412">
    <property type="protein sequence ID" value="CAE8649230.1"/>
    <property type="molecule type" value="Genomic_DNA"/>
</dbReference>
<dbReference type="InterPro" id="IPR036691">
    <property type="entry name" value="Endo/exonu/phosph_ase_sf"/>
</dbReference>